<dbReference type="AlphaFoldDB" id="A0A449BK92"/>
<sequence length="138" mass="15938">MNLKKLIDSLTLEEKLGQLIMLSPNFWVDTIFLYFMFFAGTYEIEFDLKADDARKIRVALEGAGLSGDEAFKYIDATTEWKTIKLTYTFNTDQMNKALDFFLGSLTTDRNGVKFDAEYDVLTTLYFRNLNVKYTELGS</sequence>
<reference evidence="3 4" key="1">
    <citation type="submission" date="2019-01" db="EMBL/GenBank/DDBJ databases">
        <authorList>
            <consortium name="Pathogen Informatics"/>
        </authorList>
    </citation>
    <scope>NUCLEOTIDE SEQUENCE [LARGE SCALE GENOMIC DNA]</scope>
    <source>
        <strain evidence="3 4">NCTC10172</strain>
    </source>
</reference>
<dbReference type="STRING" id="1408416.GCA_000702765_00328"/>
<dbReference type="KEGG" id="ahk:NCTC10172_00890"/>
<organism evidence="3 4">
    <name type="scientific">Acholeplasma hippikon</name>
    <dbReference type="NCBI Taxonomy" id="264636"/>
    <lineage>
        <taxon>Bacteria</taxon>
        <taxon>Bacillati</taxon>
        <taxon>Mycoplasmatota</taxon>
        <taxon>Mollicutes</taxon>
        <taxon>Acholeplasmatales</taxon>
        <taxon>Acholeplasmataceae</taxon>
        <taxon>Acholeplasma</taxon>
    </lineage>
</organism>
<dbReference type="GO" id="GO:0016798">
    <property type="term" value="F:hydrolase activity, acting on glycosyl bonds"/>
    <property type="evidence" value="ECO:0007669"/>
    <property type="project" value="InterPro"/>
</dbReference>
<dbReference type="EMBL" id="LR215050">
    <property type="protein sequence ID" value="VEU82864.1"/>
    <property type="molecule type" value="Genomic_DNA"/>
</dbReference>
<evidence type="ECO:0000313" key="4">
    <source>
        <dbReference type="Proteomes" id="UP000290909"/>
    </source>
</evidence>
<evidence type="ECO:0000256" key="1">
    <source>
        <dbReference type="ARBA" id="ARBA00022801"/>
    </source>
</evidence>
<dbReference type="Gene3D" id="2.60.120.260">
    <property type="entry name" value="Galactose-binding domain-like"/>
    <property type="match status" value="1"/>
</dbReference>
<keyword evidence="1" id="KW-0378">Hydrolase</keyword>
<dbReference type="SUPFAM" id="SSF49785">
    <property type="entry name" value="Galactose-binding domain-like"/>
    <property type="match status" value="1"/>
</dbReference>
<proteinExistence type="predicted"/>
<dbReference type="InterPro" id="IPR008979">
    <property type="entry name" value="Galactose-bd-like_sf"/>
</dbReference>
<evidence type="ECO:0000313" key="3">
    <source>
        <dbReference type="EMBL" id="VEU82864.1"/>
    </source>
</evidence>
<dbReference type="Proteomes" id="UP000290909">
    <property type="component" value="Chromosome"/>
</dbReference>
<evidence type="ECO:0000259" key="2">
    <source>
        <dbReference type="Pfam" id="PF02018"/>
    </source>
</evidence>
<gene>
    <name evidence="3" type="ORF">NCTC10172_00890</name>
</gene>
<accession>A0A449BK92</accession>
<dbReference type="InterPro" id="IPR003305">
    <property type="entry name" value="CenC_carb-bd"/>
</dbReference>
<dbReference type="Pfam" id="PF02018">
    <property type="entry name" value="CBM_4_9"/>
    <property type="match status" value="1"/>
</dbReference>
<name>A0A449BK92_9MOLU</name>
<keyword evidence="4" id="KW-1185">Reference proteome</keyword>
<feature type="domain" description="CBM-cenC" evidence="2">
    <location>
        <begin position="41"/>
        <end position="103"/>
    </location>
</feature>
<protein>
    <recommendedName>
        <fullName evidence="2">CBM-cenC domain-containing protein</fullName>
    </recommendedName>
</protein>